<protein>
    <submittedName>
        <fullName evidence="11">Rpb7-binding protein seb1</fullName>
    </submittedName>
</protein>
<dbReference type="Pfam" id="PF04818">
    <property type="entry name" value="CID"/>
    <property type="match status" value="1"/>
</dbReference>
<dbReference type="PROSITE" id="PS51391">
    <property type="entry name" value="CID"/>
    <property type="match status" value="1"/>
</dbReference>
<keyword evidence="3" id="KW-0747">Spliceosome</keyword>
<feature type="region of interest" description="Disordered" evidence="8">
    <location>
        <begin position="339"/>
        <end position="457"/>
    </location>
</feature>
<gene>
    <name evidence="11" type="ORF">NKR23_g7546</name>
</gene>
<keyword evidence="5" id="KW-0508">mRNA splicing</keyword>
<dbReference type="GO" id="GO:0071006">
    <property type="term" value="C:U2-type catalytic step 1 spliceosome"/>
    <property type="evidence" value="ECO:0007669"/>
    <property type="project" value="TreeGrafter"/>
</dbReference>
<comment type="subcellular location">
    <subcellularLocation>
        <location evidence="1">Nucleus</location>
    </subcellularLocation>
</comment>
<feature type="region of interest" description="Disordered" evidence="8">
    <location>
        <begin position="608"/>
        <end position="674"/>
    </location>
</feature>
<dbReference type="FunFam" id="1.25.40.90:FF:000026">
    <property type="entry name" value="RNA binding protein Nrd1"/>
    <property type="match status" value="1"/>
</dbReference>
<keyword evidence="12" id="KW-1185">Reference proteome</keyword>
<evidence type="ECO:0000256" key="4">
    <source>
        <dbReference type="ARBA" id="ARBA00022884"/>
    </source>
</evidence>
<feature type="domain" description="RRM" evidence="9">
    <location>
        <begin position="479"/>
        <end position="545"/>
    </location>
</feature>
<dbReference type="Gene3D" id="1.25.40.90">
    <property type="match status" value="1"/>
</dbReference>
<feature type="compositionally biased region" description="Basic residues" evidence="8">
    <location>
        <begin position="641"/>
        <end position="650"/>
    </location>
</feature>
<dbReference type="SUPFAM" id="SSF48464">
    <property type="entry name" value="ENTH/VHS domain"/>
    <property type="match status" value="1"/>
</dbReference>
<keyword evidence="6" id="KW-0539">Nucleus</keyword>
<dbReference type="GO" id="GO:0008380">
    <property type="term" value="P:RNA splicing"/>
    <property type="evidence" value="ECO:0007669"/>
    <property type="project" value="UniProtKB-KW"/>
</dbReference>
<dbReference type="InterPro" id="IPR048892">
    <property type="entry name" value="Nrd1_Seb1_dom2"/>
</dbReference>
<dbReference type="InterPro" id="IPR000504">
    <property type="entry name" value="RRM_dom"/>
</dbReference>
<keyword evidence="3" id="KW-0507">mRNA processing</keyword>
<evidence type="ECO:0000259" key="10">
    <source>
        <dbReference type="PROSITE" id="PS51391"/>
    </source>
</evidence>
<evidence type="ECO:0000256" key="3">
    <source>
        <dbReference type="ARBA" id="ARBA00022728"/>
    </source>
</evidence>
<dbReference type="SMART" id="SM00582">
    <property type="entry name" value="RPR"/>
    <property type="match status" value="1"/>
</dbReference>
<comment type="caution">
    <text evidence="11">The sequence shown here is derived from an EMBL/GenBank/DDBJ whole genome shotgun (WGS) entry which is preliminary data.</text>
</comment>
<dbReference type="Gene3D" id="3.30.70.330">
    <property type="match status" value="1"/>
</dbReference>
<evidence type="ECO:0000313" key="11">
    <source>
        <dbReference type="EMBL" id="KAJ9141899.1"/>
    </source>
</evidence>
<evidence type="ECO:0000256" key="5">
    <source>
        <dbReference type="ARBA" id="ARBA00023187"/>
    </source>
</evidence>
<dbReference type="Proteomes" id="UP001174694">
    <property type="component" value="Unassembled WGS sequence"/>
</dbReference>
<evidence type="ECO:0000256" key="6">
    <source>
        <dbReference type="ARBA" id="ARBA00023242"/>
    </source>
</evidence>
<dbReference type="SUPFAM" id="SSF54928">
    <property type="entry name" value="RNA-binding domain, RBD"/>
    <property type="match status" value="1"/>
</dbReference>
<dbReference type="InterPro" id="IPR006569">
    <property type="entry name" value="CID_dom"/>
</dbReference>
<dbReference type="Pfam" id="PF21380">
    <property type="entry name" value="Nrd1-Seb1_dom2"/>
    <property type="match status" value="1"/>
</dbReference>
<keyword evidence="4 7" id="KW-0694">RNA-binding</keyword>
<dbReference type="EMBL" id="JANBVO010000024">
    <property type="protein sequence ID" value="KAJ9141899.1"/>
    <property type="molecule type" value="Genomic_DNA"/>
</dbReference>
<dbReference type="Pfam" id="PF00076">
    <property type="entry name" value="RRM_1"/>
    <property type="match status" value="1"/>
</dbReference>
<feature type="region of interest" description="Disordered" evidence="8">
    <location>
        <begin position="201"/>
        <end position="226"/>
    </location>
</feature>
<feature type="compositionally biased region" description="Basic and acidic residues" evidence="8">
    <location>
        <begin position="651"/>
        <end position="662"/>
    </location>
</feature>
<dbReference type="InterPro" id="IPR039171">
    <property type="entry name" value="Cwc2/Slt11"/>
</dbReference>
<evidence type="ECO:0000256" key="8">
    <source>
        <dbReference type="SAM" id="MobiDB-lite"/>
    </source>
</evidence>
<dbReference type="GO" id="GO:0017070">
    <property type="term" value="F:U6 snRNA binding"/>
    <property type="evidence" value="ECO:0007669"/>
    <property type="project" value="TreeGrafter"/>
</dbReference>
<dbReference type="GO" id="GO:0031124">
    <property type="term" value="P:mRNA 3'-end processing"/>
    <property type="evidence" value="ECO:0007669"/>
    <property type="project" value="UniProtKB-ARBA"/>
</dbReference>
<dbReference type="AlphaFoldDB" id="A0AA38VQT1"/>
<keyword evidence="2" id="KW-0597">Phosphoprotein</keyword>
<reference evidence="11" key="1">
    <citation type="submission" date="2022-07" db="EMBL/GenBank/DDBJ databases">
        <title>Fungi with potential for degradation of polypropylene.</title>
        <authorList>
            <person name="Gostincar C."/>
        </authorList>
    </citation>
    <scope>NUCLEOTIDE SEQUENCE</scope>
    <source>
        <strain evidence="11">EXF-13308</strain>
    </source>
</reference>
<name>A0AA38VQT1_9PEZI</name>
<dbReference type="GO" id="GO:0000974">
    <property type="term" value="C:Prp19 complex"/>
    <property type="evidence" value="ECO:0007669"/>
    <property type="project" value="TreeGrafter"/>
</dbReference>
<dbReference type="GO" id="GO:0071007">
    <property type="term" value="C:U2-type catalytic step 2 spliceosome"/>
    <property type="evidence" value="ECO:0007669"/>
    <property type="project" value="TreeGrafter"/>
</dbReference>
<dbReference type="CDD" id="cd16984">
    <property type="entry name" value="CID_Nrd1_like"/>
    <property type="match status" value="1"/>
</dbReference>
<dbReference type="InterPro" id="IPR008942">
    <property type="entry name" value="ENTH_VHS"/>
</dbReference>
<dbReference type="InterPro" id="IPR035979">
    <property type="entry name" value="RBD_domain_sf"/>
</dbReference>
<dbReference type="InterPro" id="IPR012677">
    <property type="entry name" value="Nucleotide-bd_a/b_plait_sf"/>
</dbReference>
<accession>A0AA38VQT1</accession>
<evidence type="ECO:0000256" key="2">
    <source>
        <dbReference type="ARBA" id="ARBA00022553"/>
    </source>
</evidence>
<dbReference type="PROSITE" id="PS50102">
    <property type="entry name" value="RRM"/>
    <property type="match status" value="1"/>
</dbReference>
<dbReference type="SMART" id="SM00360">
    <property type="entry name" value="RRM"/>
    <property type="match status" value="1"/>
</dbReference>
<sequence>MSSAVAELEAGLQAMLALKPPGVSGSKINAITALCVANVQSESVLIQKIYTHFKKAPGTHKLGVLYVVDSVTRKWMDQAKQQGQVVSSSAQDGTYAAGVHRVTELMPVLMNDIIQSAPQDQKEKIKKLVDIWEKGQTFPPKMLESFKEKLNAPPPPKESTTPPGSPPANLLASLSNRPAPAPPAIPNIMEALANIARQNTTAAQTNPTIPASAAPYSTSAPPVNSTAPPPFMNQALPAGLPFLPVSQPVAQPVNAPALPFMPPQLPGGQLPGANVQNAASSVPSGFPGVAPAAPAVPAPAADPNVQQQLMLIQTLVAQGIPIDKIGAIIAQISGNNAAKVPVASVPPPSQSSYSVPPGNNGWEPPRGDESRDRNGFHDPMRSPNRPRGRSRSRSPGRHWDTHDREDRRFGDYGRNSPPGRGRLDDRERGRGGRGNDYRQRSPPGRRGGSPHRENPPFQAEKWVDYDNTLPNGHIKVLSRTLFVGGVTCSEAELRSIFSRFGEVQTCIVNKEKRHAFVKMYSRKDAVNAKEAMEDTRNLELPLRTRWGVGFGPRDCSDYQTGISVIPISKLTEADRKWMLTAPYGGSGGKPIVSGLVVEEPDIEIGAGVSSKAISRRMQTDKGGSTGPKSSRRDSDEGTGHHGGRHGRRRDNRRDDDRGDKSVDGQPAVPDFPFGLAMAPNGMPIFPPGFSFPAPGAQGNAHGGY</sequence>
<feature type="region of interest" description="Disordered" evidence="8">
    <location>
        <begin position="147"/>
        <end position="185"/>
    </location>
</feature>
<dbReference type="PANTHER" id="PTHR14089:SF2">
    <property type="entry name" value="PRE-MRNA-SPLICING FACTOR CWC2"/>
    <property type="match status" value="1"/>
</dbReference>
<evidence type="ECO:0000259" key="9">
    <source>
        <dbReference type="PROSITE" id="PS50102"/>
    </source>
</evidence>
<feature type="compositionally biased region" description="Basic residues" evidence="8">
    <location>
        <begin position="384"/>
        <end position="396"/>
    </location>
</feature>
<feature type="compositionally biased region" description="Basic and acidic residues" evidence="8">
    <location>
        <begin position="365"/>
        <end position="380"/>
    </location>
</feature>
<dbReference type="FunFam" id="3.30.70.330:FF:000397">
    <property type="entry name" value="RNA binding protein Nrd1"/>
    <property type="match status" value="1"/>
</dbReference>
<dbReference type="GO" id="GO:0010629">
    <property type="term" value="P:negative regulation of gene expression"/>
    <property type="evidence" value="ECO:0007669"/>
    <property type="project" value="UniProtKB-ARBA"/>
</dbReference>
<evidence type="ECO:0000256" key="7">
    <source>
        <dbReference type="PROSITE-ProRule" id="PRU00176"/>
    </source>
</evidence>
<dbReference type="GO" id="GO:0036002">
    <property type="term" value="F:pre-mRNA binding"/>
    <property type="evidence" value="ECO:0007669"/>
    <property type="project" value="TreeGrafter"/>
</dbReference>
<evidence type="ECO:0000313" key="12">
    <source>
        <dbReference type="Proteomes" id="UP001174694"/>
    </source>
</evidence>
<feature type="compositionally biased region" description="Basic and acidic residues" evidence="8">
    <location>
        <begin position="421"/>
        <end position="439"/>
    </location>
</feature>
<proteinExistence type="predicted"/>
<dbReference type="GO" id="GO:0031126">
    <property type="term" value="P:sno(s)RNA 3'-end processing"/>
    <property type="evidence" value="ECO:0007669"/>
    <property type="project" value="UniProtKB-ARBA"/>
</dbReference>
<evidence type="ECO:0000256" key="1">
    <source>
        <dbReference type="ARBA" id="ARBA00004123"/>
    </source>
</evidence>
<dbReference type="GO" id="GO:0006369">
    <property type="term" value="P:termination of RNA polymerase II transcription"/>
    <property type="evidence" value="ECO:0007669"/>
    <property type="project" value="UniProtKB-ARBA"/>
</dbReference>
<organism evidence="11 12">
    <name type="scientific">Pleurostoma richardsiae</name>
    <dbReference type="NCBI Taxonomy" id="41990"/>
    <lineage>
        <taxon>Eukaryota</taxon>
        <taxon>Fungi</taxon>
        <taxon>Dikarya</taxon>
        <taxon>Ascomycota</taxon>
        <taxon>Pezizomycotina</taxon>
        <taxon>Sordariomycetes</taxon>
        <taxon>Sordariomycetidae</taxon>
        <taxon>Calosphaeriales</taxon>
        <taxon>Pleurostomataceae</taxon>
        <taxon>Pleurostoma</taxon>
    </lineage>
</organism>
<feature type="compositionally biased region" description="Basic and acidic residues" evidence="8">
    <location>
        <begin position="397"/>
        <end position="411"/>
    </location>
</feature>
<feature type="compositionally biased region" description="Low complexity" evidence="8">
    <location>
        <begin position="210"/>
        <end position="222"/>
    </location>
</feature>
<feature type="domain" description="CID" evidence="10">
    <location>
        <begin position="1"/>
        <end position="154"/>
    </location>
</feature>
<dbReference type="PANTHER" id="PTHR14089">
    <property type="entry name" value="PRE-MRNA-SPLICING FACTOR RBM22"/>
    <property type="match status" value="1"/>
</dbReference>
<feature type="compositionally biased region" description="Basic and acidic residues" evidence="8">
    <location>
        <begin position="630"/>
        <end position="639"/>
    </location>
</feature>